<evidence type="ECO:0000313" key="5">
    <source>
        <dbReference type="Proteomes" id="UP000029868"/>
    </source>
</evidence>
<dbReference type="Proteomes" id="UP000029868">
    <property type="component" value="Unassembled WGS sequence"/>
</dbReference>
<evidence type="ECO:0008006" key="6">
    <source>
        <dbReference type="Google" id="ProtNLM"/>
    </source>
</evidence>
<dbReference type="SUPFAM" id="SSF160935">
    <property type="entry name" value="VPA0735-like"/>
    <property type="match status" value="1"/>
</dbReference>
<evidence type="ECO:0000259" key="3">
    <source>
        <dbReference type="Pfam" id="PF06863"/>
    </source>
</evidence>
<dbReference type="OrthoDB" id="272779at2"/>
<evidence type="ECO:0000256" key="1">
    <source>
        <dbReference type="SAM" id="SignalP"/>
    </source>
</evidence>
<dbReference type="Pfam" id="PF06742">
    <property type="entry name" value="DUF1214"/>
    <property type="match status" value="1"/>
</dbReference>
<dbReference type="InterPro" id="IPR037050">
    <property type="entry name" value="DUF1254_sf"/>
</dbReference>
<feature type="chain" id="PRO_5001957336" description="DUF1254 domain-containing protein" evidence="1">
    <location>
        <begin position="26"/>
        <end position="538"/>
    </location>
</feature>
<dbReference type="Gene3D" id="2.60.120.600">
    <property type="entry name" value="Domain of unknown function DUF1214, C-terminal domain"/>
    <property type="match status" value="1"/>
</dbReference>
<feature type="domain" description="DUF1254" evidence="3">
    <location>
        <begin position="108"/>
        <end position="258"/>
    </location>
</feature>
<dbReference type="Gene3D" id="2.60.40.1610">
    <property type="entry name" value="Domain of unknown function DUF1254"/>
    <property type="match status" value="1"/>
</dbReference>
<dbReference type="Pfam" id="PF06863">
    <property type="entry name" value="DUF1254"/>
    <property type="match status" value="1"/>
</dbReference>
<protein>
    <recommendedName>
        <fullName evidence="6">DUF1254 domain-containing protein</fullName>
    </recommendedName>
</protein>
<reference evidence="4 5" key="1">
    <citation type="submission" date="2014-08" db="EMBL/GenBank/DDBJ databases">
        <title>Genomic and Phenotypic Diversity of Colwellia psychrerythraea strains from Disparate Marine Basins.</title>
        <authorList>
            <person name="Techtmann S.M."/>
            <person name="Stelling S.C."/>
            <person name="Utturkar S.M."/>
            <person name="Alshibli N."/>
            <person name="Harris A."/>
            <person name="Brown S.D."/>
            <person name="Hazen T.C."/>
        </authorList>
    </citation>
    <scope>NUCLEOTIDE SEQUENCE [LARGE SCALE GENOMIC DNA]</scope>
    <source>
        <strain evidence="4 5">GAB14E</strain>
    </source>
</reference>
<dbReference type="InterPro" id="IPR037049">
    <property type="entry name" value="DUF1214_C_sf"/>
</dbReference>
<dbReference type="PATRIC" id="fig|28229.3.peg.3865"/>
<organism evidence="4 5">
    <name type="scientific">Colwellia psychrerythraea</name>
    <name type="common">Vibrio psychroerythus</name>
    <dbReference type="NCBI Taxonomy" id="28229"/>
    <lineage>
        <taxon>Bacteria</taxon>
        <taxon>Pseudomonadati</taxon>
        <taxon>Pseudomonadota</taxon>
        <taxon>Gammaproteobacteria</taxon>
        <taxon>Alteromonadales</taxon>
        <taxon>Colwelliaceae</taxon>
        <taxon>Colwellia</taxon>
    </lineage>
</organism>
<dbReference type="InterPro" id="IPR010621">
    <property type="entry name" value="DUF1214"/>
</dbReference>
<evidence type="ECO:0000259" key="2">
    <source>
        <dbReference type="Pfam" id="PF06742"/>
    </source>
</evidence>
<accession>A0A099KJJ8</accession>
<comment type="caution">
    <text evidence="4">The sequence shown here is derived from an EMBL/GenBank/DDBJ whole genome shotgun (WGS) entry which is preliminary data.</text>
</comment>
<dbReference type="PANTHER" id="PTHR36509">
    <property type="entry name" value="BLL3101 PROTEIN"/>
    <property type="match status" value="1"/>
</dbReference>
<name>A0A099KJJ8_COLPS</name>
<dbReference type="AlphaFoldDB" id="A0A099KJJ8"/>
<keyword evidence="1" id="KW-0732">Signal</keyword>
<gene>
    <name evidence="4" type="ORF">GAB14E_3934</name>
</gene>
<dbReference type="PANTHER" id="PTHR36509:SF3">
    <property type="entry name" value="SIGNAL PEPTIDE PROTEIN"/>
    <property type="match status" value="1"/>
</dbReference>
<proteinExistence type="predicted"/>
<dbReference type="Gene3D" id="1.10.3360.10">
    <property type="entry name" value="VPA0735-like domain"/>
    <property type="match status" value="1"/>
</dbReference>
<feature type="domain" description="DUF1214" evidence="2">
    <location>
        <begin position="413"/>
        <end position="521"/>
    </location>
</feature>
<feature type="signal peptide" evidence="1">
    <location>
        <begin position="1"/>
        <end position="25"/>
    </location>
</feature>
<sequence>MNTFRKAVAVLATSLILTSMQSTWAFSDKKTPGFNHKIPEQIMTPNTVETRIGDLNFYDGIPTDETLSKVYDHLDFIRGIDVFLNFIPATSIEGIRLGFKSVGVERSNEVLVFDNLMDSSPLFLTGNTDTVYAGAMLDLEKDGVTVVEIPPGAGPGTVNDAFFRFVVDMGAPGPDAKKGGTYIILPPDYEGELKPTLNGMQHRGKDTRITTMIADKETKVWVAQSTSYTNWLILRGFLKDGKPDHASNMWRTGLKIYPLKDAKNPKPMTFVNGSGKYFNTIHANDYEFYQELWHVLQKEPISFLDPELRGQAAAIGIQKGKPFNPDARMQAILKDAVAVGNATARSIAFKSRDENAYLFEGKQWFTGFIGRDYQWLKDGGAGGRNMDARTLFFYIATVNTPAMALQIPGIGSNYAMVTADNKGDILYGEKTYQVTLPANAPAKDFWSMVAYDPQTRSELQVPGGSKYPSKNNKRDVLVYNKDGSVTLYFGPKVPKGKPVANWTQTTPNKAWFSMLRLYGPLQPWFDKTWAPSDFELID</sequence>
<dbReference type="RefSeq" id="WP_033083817.1">
    <property type="nucleotide sequence ID" value="NZ_JQEC01000054.1"/>
</dbReference>
<evidence type="ECO:0000313" key="4">
    <source>
        <dbReference type="EMBL" id="KGJ89773.1"/>
    </source>
</evidence>
<dbReference type="EMBL" id="JQEC01000054">
    <property type="protein sequence ID" value="KGJ89773.1"/>
    <property type="molecule type" value="Genomic_DNA"/>
</dbReference>
<dbReference type="InterPro" id="IPR010679">
    <property type="entry name" value="DUF1254"/>
</dbReference>